<comment type="caution">
    <text evidence="1">The sequence shown here is derived from an EMBL/GenBank/DDBJ whole genome shotgun (WGS) entry which is preliminary data.</text>
</comment>
<sequence length="171" mass="17821">MVDIPSTPADGNIKTLLVPAIADPGAPTVDELTASGVVDISCYLTAGGFALTTDQATIADERECSTEVYGQPGRKTYSLTLTGIDNSNSANATTANKMVDTLTEGEDMYVVRRRGKSHETAVATADVVTVLPFKPGVKTEVASEANSVLRSMWTGFITGPVRVDVPVVAGA</sequence>
<evidence type="ECO:0000313" key="2">
    <source>
        <dbReference type="Proteomes" id="UP000581206"/>
    </source>
</evidence>
<dbReference type="AlphaFoldDB" id="A0A7X6QYJ9"/>
<keyword evidence="2" id="KW-1185">Reference proteome</keyword>
<dbReference type="InterPro" id="IPR058009">
    <property type="entry name" value="TTP_Phage_16"/>
</dbReference>
<accession>A0A7X6QYJ9</accession>
<proteinExistence type="predicted"/>
<organism evidence="1 2">
    <name type="scientific">Cellulomonas denverensis</name>
    <dbReference type="NCBI Taxonomy" id="264297"/>
    <lineage>
        <taxon>Bacteria</taxon>
        <taxon>Bacillati</taxon>
        <taxon>Actinomycetota</taxon>
        <taxon>Actinomycetes</taxon>
        <taxon>Micrococcales</taxon>
        <taxon>Cellulomonadaceae</taxon>
        <taxon>Cellulomonas</taxon>
    </lineage>
</organism>
<dbReference type="EMBL" id="JAAXOX010000002">
    <property type="protein sequence ID" value="NKY22222.1"/>
    <property type="molecule type" value="Genomic_DNA"/>
</dbReference>
<evidence type="ECO:0008006" key="3">
    <source>
        <dbReference type="Google" id="ProtNLM"/>
    </source>
</evidence>
<protein>
    <recommendedName>
        <fullName evidence="3">Major tail protein</fullName>
    </recommendedName>
</protein>
<dbReference type="Proteomes" id="UP000581206">
    <property type="component" value="Unassembled WGS sequence"/>
</dbReference>
<reference evidence="1 2" key="1">
    <citation type="submission" date="2020-04" db="EMBL/GenBank/DDBJ databases">
        <title>MicrobeNet Type strains.</title>
        <authorList>
            <person name="Nicholson A.C."/>
        </authorList>
    </citation>
    <scope>NUCLEOTIDE SEQUENCE [LARGE SCALE GENOMIC DNA]</scope>
    <source>
        <strain evidence="1 2">ATCC BAA-788</strain>
    </source>
</reference>
<name>A0A7X6QYJ9_9CELL</name>
<dbReference type="Pfam" id="PF25595">
    <property type="entry name" value="Phage_TTP_16"/>
    <property type="match status" value="1"/>
</dbReference>
<evidence type="ECO:0000313" key="1">
    <source>
        <dbReference type="EMBL" id="NKY22222.1"/>
    </source>
</evidence>
<dbReference type="RefSeq" id="WP_168629324.1">
    <property type="nucleotide sequence ID" value="NZ_BONL01000033.1"/>
</dbReference>
<gene>
    <name evidence="1" type="ORF">HGA03_06025</name>
</gene>